<keyword evidence="3" id="KW-0808">Transferase</keyword>
<keyword evidence="1" id="KW-0472">Membrane</keyword>
<organism evidence="3 4">
    <name type="scientific">Aspergillus sclerotialis</name>
    <dbReference type="NCBI Taxonomy" id="2070753"/>
    <lineage>
        <taxon>Eukaryota</taxon>
        <taxon>Fungi</taxon>
        <taxon>Dikarya</taxon>
        <taxon>Ascomycota</taxon>
        <taxon>Pezizomycotina</taxon>
        <taxon>Eurotiomycetes</taxon>
        <taxon>Eurotiomycetidae</taxon>
        <taxon>Eurotiales</taxon>
        <taxon>Aspergillaceae</taxon>
        <taxon>Aspergillus</taxon>
        <taxon>Aspergillus subgen. Polypaecilum</taxon>
    </lineage>
</organism>
<evidence type="ECO:0000313" key="4">
    <source>
        <dbReference type="Proteomes" id="UP000266188"/>
    </source>
</evidence>
<keyword evidence="1" id="KW-1133">Transmembrane helix</keyword>
<comment type="caution">
    <text evidence="3">The sequence shown here is derived from an EMBL/GenBank/DDBJ whole genome shotgun (WGS) entry which is preliminary data.</text>
</comment>
<dbReference type="OrthoDB" id="544685at2759"/>
<dbReference type="EMBL" id="MVGC01004002">
    <property type="protein sequence ID" value="RJE16547.1"/>
    <property type="molecule type" value="Genomic_DNA"/>
</dbReference>
<dbReference type="AlphaFoldDB" id="A0A3A2Z5A1"/>
<keyword evidence="4" id="KW-1185">Reference proteome</keyword>
<evidence type="ECO:0000256" key="1">
    <source>
        <dbReference type="SAM" id="Phobius"/>
    </source>
</evidence>
<keyword evidence="3" id="KW-0418">Kinase</keyword>
<dbReference type="GO" id="GO:0016301">
    <property type="term" value="F:kinase activity"/>
    <property type="evidence" value="ECO:0007669"/>
    <property type="project" value="UniProtKB-KW"/>
</dbReference>
<proteinExistence type="predicted"/>
<dbReference type="STRING" id="2070753.A0A3A2Z5A1"/>
<sequence>MNLNPVSKAQDDTAVKKWQTSVKNLLFALLVCSVMFLAEKALVRSVLLTYRRTQFDAKVSESARVVELLSSLYEASCIMFPVYCREFRNDDAIMADS</sequence>
<feature type="non-terminal residue" evidence="3">
    <location>
        <position position="97"/>
    </location>
</feature>
<evidence type="ECO:0000313" key="3">
    <source>
        <dbReference type="EMBL" id="RJE16547.1"/>
    </source>
</evidence>
<name>A0A3A2Z5A1_9EURO</name>
<reference evidence="4" key="1">
    <citation type="submission" date="2017-02" db="EMBL/GenBank/DDBJ databases">
        <authorList>
            <person name="Tafer H."/>
            <person name="Lopandic K."/>
        </authorList>
    </citation>
    <scope>NUCLEOTIDE SEQUENCE [LARGE SCALE GENOMIC DNA]</scope>
    <source>
        <strain evidence="4">CBS 366.77</strain>
    </source>
</reference>
<feature type="transmembrane region" description="Helical" evidence="1">
    <location>
        <begin position="25"/>
        <end position="43"/>
    </location>
</feature>
<accession>A0A3A2Z5A1</accession>
<protein>
    <submittedName>
        <fullName evidence="3">Serine threonine protein kinase</fullName>
    </submittedName>
</protein>
<keyword evidence="1" id="KW-0812">Transmembrane</keyword>
<gene>
    <name evidence="3" type="ORF">PHISCL_11116</name>
</gene>
<feature type="domain" description="Mechanosensitive ion channel protein Msy1/2-like transmembrane" evidence="2">
    <location>
        <begin position="10"/>
        <end position="50"/>
    </location>
</feature>
<evidence type="ECO:0000259" key="2">
    <source>
        <dbReference type="Pfam" id="PF25886"/>
    </source>
</evidence>
<dbReference type="Proteomes" id="UP000266188">
    <property type="component" value="Unassembled WGS sequence"/>
</dbReference>
<dbReference type="Pfam" id="PF25886">
    <property type="entry name" value="Msy1"/>
    <property type="match status" value="1"/>
</dbReference>
<dbReference type="InterPro" id="IPR058650">
    <property type="entry name" value="Msy1/2-like"/>
</dbReference>